<keyword evidence="1" id="KW-0472">Membrane</keyword>
<keyword evidence="1" id="KW-0812">Transmembrane</keyword>
<dbReference type="Proteomes" id="UP001596250">
    <property type="component" value="Unassembled WGS sequence"/>
</dbReference>
<sequence>MAVSGQQIMKWPDQRQVAETVKENPKLVDQSQVKEIVQQSLNQLSSIEHRLDRLENQGVVGRVIGSITGSTNRELITLMRDLTQAQQTTIKLVLTLAVYHAQNIAVMDEILDELGKAKGVHTRTASHIEFLYEQVQIIRDTPPRTRNKPVAGRLAIWIAIISSVALFTFFIFQIM</sequence>
<evidence type="ECO:0000313" key="3">
    <source>
        <dbReference type="Proteomes" id="UP001596250"/>
    </source>
</evidence>
<evidence type="ECO:0000256" key="1">
    <source>
        <dbReference type="SAM" id="Phobius"/>
    </source>
</evidence>
<proteinExistence type="predicted"/>
<accession>A0ABW1IN48</accession>
<name>A0ABW1IN48_9BACL</name>
<keyword evidence="1" id="KW-1133">Transmembrane helix</keyword>
<reference evidence="3" key="1">
    <citation type="journal article" date="2019" name="Int. J. Syst. Evol. Microbiol.">
        <title>The Global Catalogue of Microorganisms (GCM) 10K type strain sequencing project: providing services to taxonomists for standard genome sequencing and annotation.</title>
        <authorList>
            <consortium name="The Broad Institute Genomics Platform"/>
            <consortium name="The Broad Institute Genome Sequencing Center for Infectious Disease"/>
            <person name="Wu L."/>
            <person name="Ma J."/>
        </authorList>
    </citation>
    <scope>NUCLEOTIDE SEQUENCE [LARGE SCALE GENOMIC DNA]</scope>
    <source>
        <strain evidence="3">CCM 8749</strain>
    </source>
</reference>
<gene>
    <name evidence="2" type="ORF">ACFPXP_08520</name>
</gene>
<evidence type="ECO:0000313" key="2">
    <source>
        <dbReference type="EMBL" id="MFC5986472.1"/>
    </source>
</evidence>
<feature type="transmembrane region" description="Helical" evidence="1">
    <location>
        <begin position="154"/>
        <end position="174"/>
    </location>
</feature>
<protein>
    <submittedName>
        <fullName evidence="2">Uncharacterized protein</fullName>
    </submittedName>
</protein>
<comment type="caution">
    <text evidence="2">The sequence shown here is derived from an EMBL/GenBank/DDBJ whole genome shotgun (WGS) entry which is preliminary data.</text>
</comment>
<keyword evidence="3" id="KW-1185">Reference proteome</keyword>
<dbReference type="RefSeq" id="WP_379893804.1">
    <property type="nucleotide sequence ID" value="NZ_CBCSCT010000107.1"/>
</dbReference>
<organism evidence="2 3">
    <name type="scientific">Marinicrinis lubricantis</name>
    <dbReference type="NCBI Taxonomy" id="2086470"/>
    <lineage>
        <taxon>Bacteria</taxon>
        <taxon>Bacillati</taxon>
        <taxon>Bacillota</taxon>
        <taxon>Bacilli</taxon>
        <taxon>Bacillales</taxon>
        <taxon>Paenibacillaceae</taxon>
    </lineage>
</organism>
<dbReference type="EMBL" id="JBHSQV010000103">
    <property type="protein sequence ID" value="MFC5986472.1"/>
    <property type="molecule type" value="Genomic_DNA"/>
</dbReference>